<reference evidence="12" key="2">
    <citation type="journal article" date="2023" name="Plants (Basel)">
        <title>Annotation of the Turnera subulata (Passifloraceae) Draft Genome Reveals the S-Locus Evolved after the Divergence of Turneroideae from Passifloroideae in a Stepwise Manner.</title>
        <authorList>
            <person name="Henning P.M."/>
            <person name="Roalson E.H."/>
            <person name="Mir W."/>
            <person name="McCubbin A.G."/>
            <person name="Shore J.S."/>
        </authorList>
    </citation>
    <scope>NUCLEOTIDE SEQUENCE</scope>
    <source>
        <strain evidence="12">F60SS</strain>
    </source>
</reference>
<dbReference type="OrthoDB" id="846989at2759"/>
<dbReference type="InterPro" id="IPR003591">
    <property type="entry name" value="Leu-rich_rpt_typical-subtyp"/>
</dbReference>
<dbReference type="Pfam" id="PF23598">
    <property type="entry name" value="LRR_14"/>
    <property type="match status" value="1"/>
</dbReference>
<evidence type="ECO:0000256" key="1">
    <source>
        <dbReference type="ARBA" id="ARBA00004479"/>
    </source>
</evidence>
<proteinExistence type="inferred from homology"/>
<dbReference type="AlphaFoldDB" id="A0A9Q0JF11"/>
<sequence length="1036" mass="116794">MMAQFQKNLSAFDPSQLLISIPHHHCNCSMAWETGCLLKERIYNICSQGKNAGFKDCLLSALRIGVKCSMEVPQDRMKMVDVITELQKIKATYERSRELFLLLSGIYHLCIISTWKKTICKDKFLKPSYSFRPYGLLCLPHGLYNISSIEQINVRDNRLSGSIPSDRGLTLPRLGNLNIIGNNFTGLIPQTLSNASTFQIIALGGNNLRGPIPKDLGHLPQLAFLVLGENQLVDDLSFINSLTNCSQLFNINLQQNFFTGQIPKNTSKSWKLWKFNFLFSEIMVSVESMAWETRCLLKEMCIAMRALPHQVMELVEHNISSQEENAGFKDCLLSALRIGVRCSMEVPEDRMKMVDVINELKKIKASYERSRVGTSRAIDHQDPFHILSSWNDSVHYCAWPGVSCGRRHPQRVVALTLNSQGLVGSLSPHIGNLSFLRYVDLQNNSLHGHIPQEIGHLFRLRLLLLSENSFVGGIPTNLSRCSNLVYFDLNDNNMLPKGLYNISSIERIVVSSNRLNGRIPSDIGLTLPKLKYLILVNNSFTGLIQRINTLSNASTLVDIDFGNNYFRGPIPKDLGRLPQLKALVFAQNQLEDDLSFINSLTNYSYLHRIDIHQNFLTGQIPKSIANLSSYLRFINLGDNQLRGAIPMEIEYLTGLQWLYLQQNLLSRPIHHINFTRLQRLQHLSVEKNKLSGSIPSTIGNLGALSLLRMSFKSWKLSDGSIPKELLSLRSLSIALDLSSNRLTGSLPVEIGRLPNLGSLNVFDNKLVGIIPDSVIGCSSMEELCLGGNYFAGEIPQALSSLRGLRILDISCNNLSGKIPDFLSRLPGLTLLNLSLNRLQGEVPKRGIFLNESAVSIFGNNDLCGGITELKLPPCLNSKEKKNNIHLIWKVSIPIVSAVHICDPKTVIDLFAEYGMGQRMSTQGDVYSFGIILLEMFTEKRPTNSYFKDGLNLHICVERAFPHQVMELVEPHIFSETKYDSFEDCLLSVLRIGVQWSMELAEDRMKMVDVISELQKIKTAYERKKRRRLIKNEEMLR</sequence>
<evidence type="ECO:0000256" key="5">
    <source>
        <dbReference type="ARBA" id="ARBA00022729"/>
    </source>
</evidence>
<dbReference type="Proteomes" id="UP001141552">
    <property type="component" value="Unassembled WGS sequence"/>
</dbReference>
<dbReference type="SMART" id="SM00369">
    <property type="entry name" value="LRR_TYP"/>
    <property type="match status" value="6"/>
</dbReference>
<dbReference type="Pfam" id="PF08263">
    <property type="entry name" value="LRRNT_2"/>
    <property type="match status" value="1"/>
</dbReference>
<dbReference type="InterPro" id="IPR013210">
    <property type="entry name" value="LRR_N_plant-typ"/>
</dbReference>
<organism evidence="12 13">
    <name type="scientific">Turnera subulata</name>
    <dbReference type="NCBI Taxonomy" id="218843"/>
    <lineage>
        <taxon>Eukaryota</taxon>
        <taxon>Viridiplantae</taxon>
        <taxon>Streptophyta</taxon>
        <taxon>Embryophyta</taxon>
        <taxon>Tracheophyta</taxon>
        <taxon>Spermatophyta</taxon>
        <taxon>Magnoliopsida</taxon>
        <taxon>eudicotyledons</taxon>
        <taxon>Gunneridae</taxon>
        <taxon>Pentapetalae</taxon>
        <taxon>rosids</taxon>
        <taxon>fabids</taxon>
        <taxon>Malpighiales</taxon>
        <taxon>Passifloraceae</taxon>
        <taxon>Turnera</taxon>
    </lineage>
</organism>
<dbReference type="InterPro" id="IPR032675">
    <property type="entry name" value="LRR_dom_sf"/>
</dbReference>
<reference evidence="12" key="1">
    <citation type="submission" date="2022-02" db="EMBL/GenBank/DDBJ databases">
        <authorList>
            <person name="Henning P.M."/>
            <person name="McCubbin A.G."/>
            <person name="Shore J.S."/>
        </authorList>
    </citation>
    <scope>NUCLEOTIDE SEQUENCE</scope>
    <source>
        <strain evidence="12">F60SS</strain>
        <tissue evidence="12">Leaves</tissue>
    </source>
</reference>
<dbReference type="InterPro" id="IPR053211">
    <property type="entry name" value="DNA_repair-toleration"/>
</dbReference>
<feature type="domain" description="Disease resistance R13L4/SHOC-2-like LRR" evidence="11">
    <location>
        <begin position="595"/>
        <end position="841"/>
    </location>
</feature>
<dbReference type="Gene3D" id="3.80.10.10">
    <property type="entry name" value="Ribonuclease Inhibitor"/>
    <property type="match status" value="3"/>
</dbReference>
<feature type="non-terminal residue" evidence="12">
    <location>
        <position position="1"/>
    </location>
</feature>
<evidence type="ECO:0000259" key="11">
    <source>
        <dbReference type="Pfam" id="PF23598"/>
    </source>
</evidence>
<evidence type="ECO:0000256" key="6">
    <source>
        <dbReference type="ARBA" id="ARBA00022737"/>
    </source>
</evidence>
<evidence type="ECO:0000256" key="7">
    <source>
        <dbReference type="ARBA" id="ARBA00022989"/>
    </source>
</evidence>
<comment type="similarity">
    <text evidence="2">Belongs to the RLP family.</text>
</comment>
<name>A0A9Q0JF11_9ROSI</name>
<protein>
    <recommendedName>
        <fullName evidence="14">Leucine-rich repeat-containing N-terminal plant-type domain-containing protein</fullName>
    </recommendedName>
</protein>
<evidence type="ECO:0000313" key="13">
    <source>
        <dbReference type="Proteomes" id="UP001141552"/>
    </source>
</evidence>
<comment type="caution">
    <text evidence="12">The sequence shown here is derived from an EMBL/GenBank/DDBJ whole genome shotgun (WGS) entry which is preliminary data.</text>
</comment>
<dbReference type="FunFam" id="3.80.10.10:FF:000095">
    <property type="entry name" value="LRR receptor-like serine/threonine-protein kinase GSO1"/>
    <property type="match status" value="1"/>
</dbReference>
<evidence type="ECO:0000256" key="8">
    <source>
        <dbReference type="ARBA" id="ARBA00023136"/>
    </source>
</evidence>
<keyword evidence="13" id="KW-1185">Reference proteome</keyword>
<dbReference type="FunFam" id="3.80.10.10:FF:000275">
    <property type="entry name" value="Leucine-rich repeat receptor-like protein kinase"/>
    <property type="match status" value="1"/>
</dbReference>
<dbReference type="EMBL" id="JAKUCV010003357">
    <property type="protein sequence ID" value="KAJ4839278.1"/>
    <property type="molecule type" value="Genomic_DNA"/>
</dbReference>
<dbReference type="PANTHER" id="PTHR48060:SF21">
    <property type="entry name" value="L DOMAIN-LIKE PROTEIN"/>
    <property type="match status" value="1"/>
</dbReference>
<comment type="subcellular location">
    <subcellularLocation>
        <location evidence="1">Membrane</location>
        <topology evidence="1">Single-pass type I membrane protein</topology>
    </subcellularLocation>
</comment>
<evidence type="ECO:0000256" key="3">
    <source>
        <dbReference type="ARBA" id="ARBA00022614"/>
    </source>
</evidence>
<gene>
    <name evidence="12" type="ORF">Tsubulata_011429</name>
</gene>
<dbReference type="Gene3D" id="1.10.510.10">
    <property type="entry name" value="Transferase(Phosphotransferase) domain 1"/>
    <property type="match status" value="2"/>
</dbReference>
<dbReference type="InterPro" id="IPR001611">
    <property type="entry name" value="Leu-rich_rpt"/>
</dbReference>
<keyword evidence="9" id="KW-0325">Glycoprotein</keyword>
<keyword evidence="6" id="KW-0677">Repeat</keyword>
<keyword evidence="3" id="KW-0433">Leucine-rich repeat</keyword>
<dbReference type="InterPro" id="IPR011009">
    <property type="entry name" value="Kinase-like_dom_sf"/>
</dbReference>
<keyword evidence="7" id="KW-1133">Transmembrane helix</keyword>
<dbReference type="Pfam" id="PF00560">
    <property type="entry name" value="LRR_1"/>
    <property type="match status" value="1"/>
</dbReference>
<keyword evidence="8" id="KW-0472">Membrane</keyword>
<dbReference type="GO" id="GO:0016020">
    <property type="term" value="C:membrane"/>
    <property type="evidence" value="ECO:0007669"/>
    <property type="project" value="UniProtKB-SubCell"/>
</dbReference>
<dbReference type="PANTHER" id="PTHR48060">
    <property type="entry name" value="DNA DAMAGE-REPAIR/TOLERATION PROTEIN DRT100"/>
    <property type="match status" value="1"/>
</dbReference>
<dbReference type="SUPFAM" id="SSF56112">
    <property type="entry name" value="Protein kinase-like (PK-like)"/>
    <property type="match status" value="1"/>
</dbReference>
<evidence type="ECO:0000313" key="12">
    <source>
        <dbReference type="EMBL" id="KAJ4839278.1"/>
    </source>
</evidence>
<accession>A0A9Q0JF11</accession>
<dbReference type="SUPFAM" id="SSF52058">
    <property type="entry name" value="L domain-like"/>
    <property type="match status" value="3"/>
</dbReference>
<dbReference type="InterPro" id="IPR055414">
    <property type="entry name" value="LRR_R13L4/SHOC2-like"/>
</dbReference>
<evidence type="ECO:0000259" key="10">
    <source>
        <dbReference type="Pfam" id="PF08263"/>
    </source>
</evidence>
<keyword evidence="4" id="KW-0812">Transmembrane</keyword>
<keyword evidence="5" id="KW-0732">Signal</keyword>
<feature type="domain" description="Leucine-rich repeat-containing N-terminal plant-type" evidence="10">
    <location>
        <begin position="382"/>
        <end position="404"/>
    </location>
</feature>
<evidence type="ECO:0000256" key="4">
    <source>
        <dbReference type="ARBA" id="ARBA00022692"/>
    </source>
</evidence>
<evidence type="ECO:0000256" key="2">
    <source>
        <dbReference type="ARBA" id="ARBA00009592"/>
    </source>
</evidence>
<evidence type="ECO:0008006" key="14">
    <source>
        <dbReference type="Google" id="ProtNLM"/>
    </source>
</evidence>
<evidence type="ECO:0000256" key="9">
    <source>
        <dbReference type="ARBA" id="ARBA00023180"/>
    </source>
</evidence>